<dbReference type="Proteomes" id="UP000230961">
    <property type="component" value="Chromosome"/>
</dbReference>
<sequence length="64" mass="7604">MCRGDGTDERSDGSCRYGPFDTFLAVCWDRWEDEVKWNTKFVHLNRGDTLTSEQHRCTNEKKKF</sequence>
<protein>
    <submittedName>
        <fullName evidence="1">Uncharacterized protein</fullName>
    </submittedName>
</protein>
<accession>A0A7U5SSM4</accession>
<proteinExistence type="predicted"/>
<dbReference type="AlphaFoldDB" id="A0A7U5SSM4"/>
<dbReference type="KEGG" id="yel:LC20_07620"/>
<organism evidence="1 2">
    <name type="scientific">Yersinia enterocolitica LC20</name>
    <dbReference type="NCBI Taxonomy" id="1443113"/>
    <lineage>
        <taxon>Bacteria</taxon>
        <taxon>Pseudomonadati</taxon>
        <taxon>Pseudomonadota</taxon>
        <taxon>Gammaproteobacteria</taxon>
        <taxon>Enterobacterales</taxon>
        <taxon>Yersiniaceae</taxon>
        <taxon>Yersinia</taxon>
    </lineage>
</organism>
<gene>
    <name evidence="1" type="ORF">LC20_07620</name>
</gene>
<evidence type="ECO:0000313" key="2">
    <source>
        <dbReference type="Proteomes" id="UP000230961"/>
    </source>
</evidence>
<evidence type="ECO:0000313" key="1">
    <source>
        <dbReference type="EMBL" id="ATX62837.1"/>
    </source>
</evidence>
<name>A0A7U5SSM4_YEREN</name>
<dbReference type="EMBL" id="CP007448">
    <property type="protein sequence ID" value="ATX62837.1"/>
    <property type="molecule type" value="Genomic_DNA"/>
</dbReference>
<reference evidence="1 2" key="1">
    <citation type="submission" date="2017-11" db="EMBL/GenBank/DDBJ databases">
        <title>The complete genome sequence and comparative genome analysis of Yersinia enterocolitica strain LC20.</title>
        <authorList>
            <person name="Shi G."/>
            <person name="Su M."/>
            <person name="Liang J."/>
            <person name="Gu W."/>
            <person name="Xiao Y."/>
            <person name="Zhang Z."/>
            <person name="Qiu H."/>
            <person name="Duan R."/>
            <person name="Zhang Z."/>
            <person name="Li Y."/>
            <person name="Zhang X."/>
            <person name="Ling Y."/>
            <person name="Song L."/>
            <person name="Chen M."/>
            <person name="Zhao Y."/>
            <person name="Wu J."/>
            <person name="Jing H."/>
            <person name="Xiao J."/>
            <person name="Wang X."/>
        </authorList>
    </citation>
    <scope>NUCLEOTIDE SEQUENCE [LARGE SCALE GENOMIC DNA]</scope>
    <source>
        <strain evidence="1 2">LC20</strain>
    </source>
</reference>